<dbReference type="Proteomes" id="UP000653305">
    <property type="component" value="Unassembled WGS sequence"/>
</dbReference>
<dbReference type="Pfam" id="PF14816">
    <property type="entry name" value="CANIN"/>
    <property type="match status" value="1"/>
</dbReference>
<dbReference type="EMBL" id="BMAC01000011">
    <property type="protein sequence ID" value="GFP79700.1"/>
    <property type="molecule type" value="Genomic_DNA"/>
</dbReference>
<organism evidence="2 3">
    <name type="scientific">Phtheirospermum japonicum</name>
    <dbReference type="NCBI Taxonomy" id="374723"/>
    <lineage>
        <taxon>Eukaryota</taxon>
        <taxon>Viridiplantae</taxon>
        <taxon>Streptophyta</taxon>
        <taxon>Embryophyta</taxon>
        <taxon>Tracheophyta</taxon>
        <taxon>Spermatophyta</taxon>
        <taxon>Magnoliopsida</taxon>
        <taxon>eudicotyledons</taxon>
        <taxon>Gunneridae</taxon>
        <taxon>Pentapetalae</taxon>
        <taxon>asterids</taxon>
        <taxon>lamiids</taxon>
        <taxon>Lamiales</taxon>
        <taxon>Orobanchaceae</taxon>
        <taxon>Orobanchaceae incertae sedis</taxon>
        <taxon>Phtheirospermum</taxon>
    </lineage>
</organism>
<feature type="domain" description="Coiled-coil SMC6 And NSE5 INteracting (CANIN)" evidence="1">
    <location>
        <begin position="74"/>
        <end position="350"/>
    </location>
</feature>
<proteinExistence type="predicted"/>
<sequence>NNRKKLIGLDDLLEDYQREQKRLNDKKSKQKKFRKLCDAEDAADDATEARLSECVDKCQKEINQIDGDEEMSFWGIQVFGEQENLPQHEYPELESSVLLQSFLQQNINLLVELNTENGKDFLEGLLVDGWLLHLVYASGHVENSVAKWTFNLMLYSSKVKLMDAACEFWCAILTSKDKADSSSIIIDWLPEYSDLKRALKAYGFLLDSPSKLSSDVDMDPDDSITAGPPQNIRPWIKCVAFCCQISDANIIFSTQEAEDLLVIIISLFLDRQLLGLSMVLHDSMLSVLNFFGGEDWPASCKKVAKSLAHRLPHNINCLRVVESVVGVDGRSKQLRSAVAFQFLATCLDDKVNDAEEIMRLLISINVKDKDCDLFQMYIYLGLVENWLLFDPVLQDEAGICELWGICLRNCSCGITITDLRSYASNVRSKASYLLQGRTSK</sequence>
<dbReference type="InterPro" id="IPR044276">
    <property type="entry name" value="CANIN_dom"/>
</dbReference>
<reference evidence="2" key="1">
    <citation type="submission" date="2020-07" db="EMBL/GenBank/DDBJ databases">
        <title>Ethylene signaling mediates host invasion by parasitic plants.</title>
        <authorList>
            <person name="Yoshida S."/>
        </authorList>
    </citation>
    <scope>NUCLEOTIDE SEQUENCE</scope>
    <source>
        <strain evidence="2">Okayama</strain>
    </source>
</reference>
<comment type="caution">
    <text evidence="2">The sequence shown here is derived from an EMBL/GenBank/DDBJ whole genome shotgun (WGS) entry which is preliminary data.</text>
</comment>
<dbReference type="AlphaFoldDB" id="A0A830AY51"/>
<evidence type="ECO:0000313" key="3">
    <source>
        <dbReference type="Proteomes" id="UP000653305"/>
    </source>
</evidence>
<evidence type="ECO:0000259" key="1">
    <source>
        <dbReference type="Pfam" id="PF14816"/>
    </source>
</evidence>
<name>A0A830AY51_9LAMI</name>
<accession>A0A830AY51</accession>
<dbReference type="PANTHER" id="PTHR37212">
    <property type="entry name" value="ACTIN PROTEIN 2/3 COMPLEX SUBUNIT-LIKE PROTEIN"/>
    <property type="match status" value="1"/>
</dbReference>
<dbReference type="PANTHER" id="PTHR37212:SF2">
    <property type="entry name" value="ACTIN PROTEIN 2_3 COMPLEX SUBUNIT-LIKE PROTEIN"/>
    <property type="match status" value="1"/>
</dbReference>
<evidence type="ECO:0000313" key="2">
    <source>
        <dbReference type="EMBL" id="GFP79700.1"/>
    </source>
</evidence>
<dbReference type="OrthoDB" id="674980at2759"/>
<keyword evidence="3" id="KW-1185">Reference proteome</keyword>
<protein>
    <recommendedName>
        <fullName evidence="1">Coiled-coil SMC6 And NSE5 INteracting (CANIN) domain-containing protein</fullName>
    </recommendedName>
</protein>
<gene>
    <name evidence="2" type="ORF">PHJA_000113500</name>
</gene>
<feature type="non-terminal residue" evidence="2">
    <location>
        <position position="1"/>
    </location>
</feature>